<dbReference type="EMBL" id="CP034669">
    <property type="protein sequence ID" value="QAT81808.1"/>
    <property type="molecule type" value="Genomic_DNA"/>
</dbReference>
<dbReference type="Gene3D" id="1.10.287.3510">
    <property type="match status" value="1"/>
</dbReference>
<evidence type="ECO:0000256" key="1">
    <source>
        <dbReference type="ARBA" id="ARBA00004651"/>
    </source>
</evidence>
<dbReference type="InterPro" id="IPR039428">
    <property type="entry name" value="NUOK/Mnh_C1-like"/>
</dbReference>
<proteinExistence type="inferred from homology"/>
<keyword evidence="3" id="KW-1003">Cell membrane</keyword>
<name>A0A410RJ14_CORCK</name>
<sequence length="115" mass="12146">MILLLAGVIGCLYAAGTYLVLRRNLMRLILGLALLSHAANLLIFAAAGLRRGRPPIVPEGALTPEAPTAEPLAQALVLTAIVISFGLLAFAVTLLHRAHQLSRSADLDTLEGTDR</sequence>
<organism evidence="7 8">
    <name type="scientific">Corallococcus coralloides</name>
    <name type="common">Myxococcus coralloides</name>
    <dbReference type="NCBI Taxonomy" id="184914"/>
    <lineage>
        <taxon>Bacteria</taxon>
        <taxon>Pseudomonadati</taxon>
        <taxon>Myxococcota</taxon>
        <taxon>Myxococcia</taxon>
        <taxon>Myxococcales</taxon>
        <taxon>Cystobacterineae</taxon>
        <taxon>Myxococcaceae</taxon>
        <taxon>Corallococcus</taxon>
    </lineage>
</organism>
<protein>
    <submittedName>
        <fullName evidence="7">NADH-ubiquinone/plastoquinone oxidoreductase family protein</fullName>
    </submittedName>
</protein>
<comment type="subcellular location">
    <subcellularLocation>
        <location evidence="1">Cell membrane</location>
        <topology evidence="1">Multi-pass membrane protein</topology>
    </subcellularLocation>
</comment>
<gene>
    <name evidence="7" type="primary">mnhC_1</name>
    <name evidence="7" type="ORF">EJ065_0199</name>
</gene>
<comment type="similarity">
    <text evidence="2">Belongs to the CPA3 antiporters (TC 2.A.63) subunit C family.</text>
</comment>
<dbReference type="PANTHER" id="PTHR34583:SF2">
    <property type="entry name" value="ANTIPORTER SUBUNIT MNHC2-RELATED"/>
    <property type="match status" value="1"/>
</dbReference>
<keyword evidence="4" id="KW-0812">Transmembrane</keyword>
<dbReference type="GO" id="GO:0005886">
    <property type="term" value="C:plasma membrane"/>
    <property type="evidence" value="ECO:0007669"/>
    <property type="project" value="UniProtKB-SubCell"/>
</dbReference>
<evidence type="ECO:0000313" key="8">
    <source>
        <dbReference type="Proteomes" id="UP000288758"/>
    </source>
</evidence>
<accession>A0A410RJ14</accession>
<dbReference type="AlphaFoldDB" id="A0A410RJ14"/>
<evidence type="ECO:0000256" key="5">
    <source>
        <dbReference type="ARBA" id="ARBA00022989"/>
    </source>
</evidence>
<evidence type="ECO:0000256" key="6">
    <source>
        <dbReference type="ARBA" id="ARBA00023136"/>
    </source>
</evidence>
<reference evidence="7 8" key="1">
    <citation type="submission" date="2018-12" db="EMBL/GenBank/DDBJ databases">
        <title>Complete Genome Sequence of the Corallopyronin A producing Myxobacterium Corallococcus coralloides B035.</title>
        <authorList>
            <person name="Bouhired S.M."/>
            <person name="Rupp O."/>
            <person name="Blom J."/>
            <person name="Schaeberle T.F."/>
            <person name="Kehraus S."/>
            <person name="Schiefer A."/>
            <person name="Pfarr K."/>
            <person name="Goesmann A."/>
            <person name="Hoerauf A."/>
            <person name="Koenig G.M."/>
        </authorList>
    </citation>
    <scope>NUCLEOTIDE SEQUENCE [LARGE SCALE GENOMIC DNA]</scope>
    <source>
        <strain evidence="7 8">B035</strain>
    </source>
</reference>
<evidence type="ECO:0000313" key="7">
    <source>
        <dbReference type="EMBL" id="QAT81808.1"/>
    </source>
</evidence>
<dbReference type="Pfam" id="PF00420">
    <property type="entry name" value="Oxidored_q2"/>
    <property type="match status" value="1"/>
</dbReference>
<keyword evidence="6" id="KW-0472">Membrane</keyword>
<evidence type="ECO:0000256" key="3">
    <source>
        <dbReference type="ARBA" id="ARBA00022475"/>
    </source>
</evidence>
<dbReference type="InterPro" id="IPR050601">
    <property type="entry name" value="CPA3_antiporter_subunitC"/>
</dbReference>
<keyword evidence="5" id="KW-1133">Transmembrane helix</keyword>
<evidence type="ECO:0000256" key="4">
    <source>
        <dbReference type="ARBA" id="ARBA00022692"/>
    </source>
</evidence>
<dbReference type="Proteomes" id="UP000288758">
    <property type="component" value="Chromosome"/>
</dbReference>
<keyword evidence="7" id="KW-0830">Ubiquinone</keyword>
<evidence type="ECO:0000256" key="2">
    <source>
        <dbReference type="ARBA" id="ARBA00010388"/>
    </source>
</evidence>
<dbReference type="RefSeq" id="WP_128794253.1">
    <property type="nucleotide sequence ID" value="NZ_CP034669.1"/>
</dbReference>
<dbReference type="PANTHER" id="PTHR34583">
    <property type="entry name" value="ANTIPORTER SUBUNIT MNHC2-RELATED"/>
    <property type="match status" value="1"/>
</dbReference>